<dbReference type="InterPro" id="IPR020622">
    <property type="entry name" value="Ala_racemase_pyridoxalP-BS"/>
</dbReference>
<dbReference type="Pfam" id="PF00842">
    <property type="entry name" value="Ala_racemase_C"/>
    <property type="match status" value="1"/>
</dbReference>
<keyword evidence="3 4" id="KW-0413">Isomerase</keyword>
<dbReference type="GO" id="GO:0008784">
    <property type="term" value="F:alanine racemase activity"/>
    <property type="evidence" value="ECO:0007669"/>
    <property type="project" value="UniProtKB-UniRule"/>
</dbReference>
<comment type="pathway">
    <text evidence="4">Amino-acid biosynthesis; D-alanine biosynthesis; D-alanine from L-alanine: step 1/1.</text>
</comment>
<dbReference type="InterPro" id="IPR009006">
    <property type="entry name" value="Ala_racemase/Decarboxylase_C"/>
</dbReference>
<evidence type="ECO:0000313" key="8">
    <source>
        <dbReference type="EMBL" id="QNJ95969.1"/>
    </source>
</evidence>
<name>A0A7G8PNQ3_9MYCO</name>
<evidence type="ECO:0000256" key="4">
    <source>
        <dbReference type="HAMAP-Rule" id="MF_01201"/>
    </source>
</evidence>
<dbReference type="EC" id="5.1.1.1" evidence="4"/>
<dbReference type="PANTHER" id="PTHR30511">
    <property type="entry name" value="ALANINE RACEMASE"/>
    <property type="match status" value="1"/>
</dbReference>
<dbReference type="RefSeq" id="WP_187099216.1">
    <property type="nucleotide sequence ID" value="NZ_CP059894.1"/>
</dbReference>
<organism evidence="8 9">
    <name type="scientific">Mycolicibacterium fluoranthenivorans</name>
    <dbReference type="NCBI Taxonomy" id="258505"/>
    <lineage>
        <taxon>Bacteria</taxon>
        <taxon>Bacillati</taxon>
        <taxon>Actinomycetota</taxon>
        <taxon>Actinomycetes</taxon>
        <taxon>Mycobacteriales</taxon>
        <taxon>Mycobacteriaceae</taxon>
        <taxon>Mycolicibacterium</taxon>
    </lineage>
</organism>
<feature type="domain" description="Alanine racemase C-terminal" evidence="7">
    <location>
        <begin position="237"/>
        <end position="363"/>
    </location>
</feature>
<dbReference type="InterPro" id="IPR001608">
    <property type="entry name" value="Ala_racemase_N"/>
</dbReference>
<dbReference type="SMART" id="SM01005">
    <property type="entry name" value="Ala_racemase_C"/>
    <property type="match status" value="1"/>
</dbReference>
<dbReference type="SUPFAM" id="SSF50621">
    <property type="entry name" value="Alanine racemase C-terminal domain-like"/>
    <property type="match status" value="1"/>
</dbReference>
<dbReference type="AlphaFoldDB" id="A0A7G8PNQ3"/>
<dbReference type="GO" id="GO:0005829">
    <property type="term" value="C:cytosol"/>
    <property type="evidence" value="ECO:0007669"/>
    <property type="project" value="TreeGrafter"/>
</dbReference>
<feature type="active site" description="Proton acceptor; specific for D-alanine" evidence="4">
    <location>
        <position position="33"/>
    </location>
</feature>
<dbReference type="CDD" id="cd00430">
    <property type="entry name" value="PLPDE_III_AR"/>
    <property type="match status" value="1"/>
</dbReference>
<evidence type="ECO:0000256" key="2">
    <source>
        <dbReference type="ARBA" id="ARBA00022898"/>
    </source>
</evidence>
<dbReference type="Gene3D" id="2.40.37.10">
    <property type="entry name" value="Lyase, Ornithine Decarboxylase, Chain A, domain 1"/>
    <property type="match status" value="1"/>
</dbReference>
<evidence type="ECO:0000256" key="6">
    <source>
        <dbReference type="PIRSR" id="PIRSR600821-52"/>
    </source>
</evidence>
<dbReference type="NCBIfam" id="TIGR00492">
    <property type="entry name" value="alr"/>
    <property type="match status" value="1"/>
</dbReference>
<comment type="cofactor">
    <cofactor evidence="1 4 5">
        <name>pyridoxal 5'-phosphate</name>
        <dbReference type="ChEBI" id="CHEBI:597326"/>
    </cofactor>
</comment>
<dbReference type="PRINTS" id="PR00992">
    <property type="entry name" value="ALARACEMASE"/>
</dbReference>
<dbReference type="GO" id="GO:0009252">
    <property type="term" value="P:peptidoglycan biosynthetic process"/>
    <property type="evidence" value="ECO:0007669"/>
    <property type="project" value="TreeGrafter"/>
</dbReference>
<comment type="catalytic activity">
    <reaction evidence="4">
        <text>L-alanine = D-alanine</text>
        <dbReference type="Rhea" id="RHEA:20249"/>
        <dbReference type="ChEBI" id="CHEBI:57416"/>
        <dbReference type="ChEBI" id="CHEBI:57972"/>
        <dbReference type="EC" id="5.1.1.1"/>
    </reaction>
</comment>
<evidence type="ECO:0000256" key="3">
    <source>
        <dbReference type="ARBA" id="ARBA00023235"/>
    </source>
</evidence>
<keyword evidence="2 4" id="KW-0663">Pyridoxal phosphate</keyword>
<dbReference type="PANTHER" id="PTHR30511:SF0">
    <property type="entry name" value="ALANINE RACEMASE, CATABOLIC-RELATED"/>
    <property type="match status" value="1"/>
</dbReference>
<gene>
    <name evidence="8" type="ORF">HZU40_08170</name>
</gene>
<reference evidence="8 9" key="1">
    <citation type="submission" date="2020-07" db="EMBL/GenBank/DDBJ databases">
        <title>Draft genome sequence of four isobutane-metabolizing strains capable of cometabolically degrading diverse ether contaminants.</title>
        <authorList>
            <person name="Chen W."/>
            <person name="Faulkner N."/>
            <person name="Smith C."/>
            <person name="Hyman M."/>
        </authorList>
    </citation>
    <scope>NUCLEOTIDE SEQUENCE [LARGE SCALE GENOMIC DNA]</scope>
    <source>
        <strain evidence="8 9">2A</strain>
    </source>
</reference>
<sequence>MLSPEAVVDLAAIAHNVGVLRERSCAEVIAVVKADGYGHGAAPVARAALQAGATEIGVATVGEALALRAAGVLAPVIAWLHTPSTDFAAAVQAGVEVVVSTPGQLDAVIAAAHRLGRTATVGVKVDTGLARSGVCERDWPDICALLKDEALVLRTVMCHLARGDEPGHPLNAVQAAGLDDRVVDLRRAGLRPQRVHLANSAAALTDRSLARDIVRTGIAIYGRSPVPALGDFGLIPAMTMTAEVAQVRRILGGQGVSYNHAWVAPADTVVGVLACGYADGVPRALSNRLPVYINGRRFDGVGRICMDQLVVDLGHDGGGVTEGDRAVLFGGVGVTAGDWANATGTIDYEILTGIGGRTERRYLPPDSMTPWAALARSS</sequence>
<evidence type="ECO:0000256" key="1">
    <source>
        <dbReference type="ARBA" id="ARBA00001933"/>
    </source>
</evidence>
<dbReference type="KEGG" id="mflu:HZU40_08170"/>
<dbReference type="GO" id="GO:0030632">
    <property type="term" value="P:D-alanine biosynthetic process"/>
    <property type="evidence" value="ECO:0007669"/>
    <property type="project" value="UniProtKB-UniRule"/>
</dbReference>
<evidence type="ECO:0000313" key="9">
    <source>
        <dbReference type="Proteomes" id="UP000515498"/>
    </source>
</evidence>
<feature type="binding site" evidence="4 6">
    <location>
        <position position="306"/>
    </location>
    <ligand>
        <name>substrate</name>
    </ligand>
</feature>
<dbReference type="Gene3D" id="3.20.20.10">
    <property type="entry name" value="Alanine racemase"/>
    <property type="match status" value="1"/>
</dbReference>
<dbReference type="InterPro" id="IPR029066">
    <property type="entry name" value="PLP-binding_barrel"/>
</dbReference>
<feature type="active site" description="Proton acceptor; specific for L-alanine" evidence="4">
    <location>
        <position position="258"/>
    </location>
</feature>
<feature type="modified residue" description="N6-(pyridoxal phosphate)lysine" evidence="4 5">
    <location>
        <position position="33"/>
    </location>
</feature>
<dbReference type="GO" id="GO:0030170">
    <property type="term" value="F:pyridoxal phosphate binding"/>
    <property type="evidence" value="ECO:0007669"/>
    <property type="project" value="UniProtKB-UniRule"/>
</dbReference>
<evidence type="ECO:0000256" key="5">
    <source>
        <dbReference type="PIRSR" id="PIRSR600821-50"/>
    </source>
</evidence>
<dbReference type="SUPFAM" id="SSF51419">
    <property type="entry name" value="PLP-binding barrel"/>
    <property type="match status" value="1"/>
</dbReference>
<protein>
    <recommendedName>
        <fullName evidence="4">Alanine racemase</fullName>
        <ecNumber evidence="4">5.1.1.1</ecNumber>
    </recommendedName>
</protein>
<dbReference type="PROSITE" id="PS00395">
    <property type="entry name" value="ALANINE_RACEMASE"/>
    <property type="match status" value="1"/>
</dbReference>
<evidence type="ECO:0000259" key="7">
    <source>
        <dbReference type="SMART" id="SM01005"/>
    </source>
</evidence>
<dbReference type="EMBL" id="CP059894">
    <property type="protein sequence ID" value="QNJ95969.1"/>
    <property type="molecule type" value="Genomic_DNA"/>
</dbReference>
<comment type="function">
    <text evidence="4">Catalyzes the interconversion of L-alanine and D-alanine. May also act on other amino acids.</text>
</comment>
<dbReference type="Pfam" id="PF01168">
    <property type="entry name" value="Ala_racemase_N"/>
    <property type="match status" value="1"/>
</dbReference>
<accession>A0A7G8PNQ3</accession>
<dbReference type="Proteomes" id="UP000515498">
    <property type="component" value="Chromosome"/>
</dbReference>
<proteinExistence type="inferred from homology"/>
<comment type="similarity">
    <text evidence="4">Belongs to the alanine racemase family.</text>
</comment>
<dbReference type="InterPro" id="IPR000821">
    <property type="entry name" value="Ala_racemase"/>
</dbReference>
<dbReference type="UniPathway" id="UPA00042">
    <property type="reaction ID" value="UER00497"/>
</dbReference>
<dbReference type="InterPro" id="IPR011079">
    <property type="entry name" value="Ala_racemase_C"/>
</dbReference>
<dbReference type="HAMAP" id="MF_01201">
    <property type="entry name" value="Ala_racemase"/>
    <property type="match status" value="1"/>
</dbReference>
<feature type="binding site" evidence="4 6">
    <location>
        <position position="131"/>
    </location>
    <ligand>
        <name>substrate</name>
    </ligand>
</feature>